<dbReference type="STRING" id="113562.SAMN04489716_2749"/>
<feature type="active site" description="Proton acceptor; for dehydratase activity" evidence="9">
    <location>
        <position position="2711"/>
    </location>
</feature>
<dbReference type="InterPro" id="IPR050091">
    <property type="entry name" value="PKS_NRPS_Biosynth_Enz"/>
</dbReference>
<feature type="region of interest" description="Disordered" evidence="10">
    <location>
        <begin position="6855"/>
        <end position="6888"/>
    </location>
</feature>
<dbReference type="InterPro" id="IPR036291">
    <property type="entry name" value="NAD(P)-bd_dom_sf"/>
</dbReference>
<dbReference type="SUPFAM" id="SSF47336">
    <property type="entry name" value="ACP-like"/>
    <property type="match status" value="4"/>
</dbReference>
<feature type="domain" description="Carrier" evidence="11">
    <location>
        <begin position="3473"/>
        <end position="3551"/>
    </location>
</feature>
<keyword evidence="7" id="KW-0511">Multifunctional enzyme</keyword>
<evidence type="ECO:0000313" key="15">
    <source>
        <dbReference type="Proteomes" id="UP000198688"/>
    </source>
</evidence>
<feature type="compositionally biased region" description="Polar residues" evidence="10">
    <location>
        <begin position="6855"/>
        <end position="6871"/>
    </location>
</feature>
<dbReference type="SMART" id="SM00823">
    <property type="entry name" value="PKS_PP"/>
    <property type="match status" value="4"/>
</dbReference>
<dbReference type="Pfam" id="PF22953">
    <property type="entry name" value="SpnB_Rossmann"/>
    <property type="match status" value="3"/>
</dbReference>
<evidence type="ECO:0000256" key="1">
    <source>
        <dbReference type="ARBA" id="ARBA00001957"/>
    </source>
</evidence>
<dbReference type="Pfam" id="PF00698">
    <property type="entry name" value="Acyl_transf_1"/>
    <property type="match status" value="4"/>
</dbReference>
<feature type="region of interest" description="Disordered" evidence="10">
    <location>
        <begin position="2791"/>
        <end position="2833"/>
    </location>
</feature>
<feature type="compositionally biased region" description="Polar residues" evidence="10">
    <location>
        <begin position="6157"/>
        <end position="6168"/>
    </location>
</feature>
<dbReference type="PROSITE" id="PS50075">
    <property type="entry name" value="CARRIER"/>
    <property type="match status" value="4"/>
</dbReference>
<feature type="active site" description="Proton donor; for dehydratase activity" evidence="9">
    <location>
        <position position="4609"/>
    </location>
</feature>
<dbReference type="Gene3D" id="3.40.50.720">
    <property type="entry name" value="NAD(P)-binding Rossmann-like Domain"/>
    <property type="match status" value="4"/>
</dbReference>
<dbReference type="SMART" id="SM00825">
    <property type="entry name" value="PKS_KS"/>
    <property type="match status" value="4"/>
</dbReference>
<dbReference type="Gene3D" id="3.30.70.250">
    <property type="entry name" value="Malonyl-CoA ACP transacylase, ACP-binding"/>
    <property type="match status" value="1"/>
</dbReference>
<dbReference type="Proteomes" id="UP000198688">
    <property type="component" value="Chromosome I"/>
</dbReference>
<feature type="region of interest" description="C-terminal hotdog fold" evidence="9">
    <location>
        <begin position="4552"/>
        <end position="4687"/>
    </location>
</feature>
<dbReference type="PROSITE" id="PS52004">
    <property type="entry name" value="KS3_2"/>
    <property type="match status" value="4"/>
</dbReference>
<dbReference type="PROSITE" id="PS00606">
    <property type="entry name" value="KS3_1"/>
    <property type="match status" value="4"/>
</dbReference>
<dbReference type="SMART" id="SM00822">
    <property type="entry name" value="PKS_KR"/>
    <property type="match status" value="4"/>
</dbReference>
<feature type="active site" description="Proton acceptor; for dehydratase activity" evidence="9">
    <location>
        <position position="936"/>
    </location>
</feature>
<dbReference type="InterPro" id="IPR013968">
    <property type="entry name" value="PKS_KR"/>
</dbReference>
<feature type="active site" description="Proton acceptor; for dehydratase activity" evidence="9">
    <location>
        <position position="6071"/>
    </location>
</feature>
<feature type="domain" description="Carrier" evidence="11">
    <location>
        <begin position="6904"/>
        <end position="6979"/>
    </location>
</feature>
<feature type="region of interest" description="Disordered" evidence="10">
    <location>
        <begin position="6570"/>
        <end position="6608"/>
    </location>
</feature>
<evidence type="ECO:0000259" key="12">
    <source>
        <dbReference type="PROSITE" id="PS52004"/>
    </source>
</evidence>
<evidence type="ECO:0000256" key="2">
    <source>
        <dbReference type="ARBA" id="ARBA00004792"/>
    </source>
</evidence>
<feature type="region of interest" description="Disordered" evidence="10">
    <location>
        <begin position="6125"/>
        <end position="6174"/>
    </location>
</feature>
<comment type="cofactor">
    <cofactor evidence="1">
        <name>pantetheine 4'-phosphate</name>
        <dbReference type="ChEBI" id="CHEBI:47942"/>
    </cofactor>
</comment>
<dbReference type="PANTHER" id="PTHR43775">
    <property type="entry name" value="FATTY ACID SYNTHASE"/>
    <property type="match status" value="1"/>
</dbReference>
<dbReference type="SUPFAM" id="SSF55048">
    <property type="entry name" value="Probable ACP-binding domain of malonyl-CoA ACP transacylase"/>
    <property type="match status" value="4"/>
</dbReference>
<feature type="active site" description="Proton donor; for dehydratase activity" evidence="9">
    <location>
        <position position="6327"/>
    </location>
</feature>
<gene>
    <name evidence="14" type="ORF">SAMN04489716_2749</name>
</gene>
<dbReference type="Gene3D" id="1.10.287.1960">
    <property type="match status" value="1"/>
</dbReference>
<dbReference type="InterPro" id="IPR057326">
    <property type="entry name" value="KR_dom"/>
</dbReference>
<evidence type="ECO:0000256" key="9">
    <source>
        <dbReference type="PROSITE-ProRule" id="PRU01363"/>
    </source>
</evidence>
<feature type="region of interest" description="N-terminal hotdog fold" evidence="9">
    <location>
        <begin position="6039"/>
        <end position="6161"/>
    </location>
</feature>
<dbReference type="InterPro" id="IPR014043">
    <property type="entry name" value="Acyl_transferase_dom"/>
</dbReference>
<sequence length="7065" mass="728686">MSSASSTPGTPAGAGSPTAARAASAGLAAPGSATAADEKYLAYLKRATADLRTARRRVEELEYRAAEPLAIVAMSCRYPGGVAGPEDLWRLVASGSDAVGAPPDDRGWDIDGLYDHETGELDRQASLQGGFLRDAAGFDPDLFGISPREALAMDPQQRLLLESTWEVFERAGFDPTAVPLKRTGVFTGVMYHDYGSRPLDVPEGVAGYLGNGNAGSVASGRISYTFGLEGPAVTVDTACSSSLVALHLAGQALRNGECDLALAGGVTVMATPGTFVEFSRQGGLAGDGRCKSFAAAADGTGWGEGVGMLLVERLSDARRLGHPVLAVVRGSAINQDGASSGLTAPNGPSQQRVIRAALALAGLTAADVDVVEAHGTGTRLGDPIEAQALLATYGRERATDPLWLGSVKSNIGHTQAAAGVAGIIKMVQALRNELLPATLHVDAPTPQVDWSAGAVELLTEARDWPRGDRPRRAAVSSFGISGTNAHVILEEAPEDSPAELANPTVVLPESPLVVTARSATSLKAHIAAVRVTGAATTDAAFTLSGRAMLDQRAVLLGDSMIQGIAAEGRLAFAFTGQGSQRAEMGRDLYEVFPVYRAAYDEVTALLDLSGDIDDTGCAQPAIFALEVALLSLLRSWGVVPDVVVGHSIGEIAAAYAAGVLSLQDAARLVSARARLMQALPVGGAMVSVLASEAEVRSVFPDIDIAAVNGPRSVVVSGRESDVAEVVASPWRTTRLRTSHAFHSRLMDPMLVDFGAVVSTLTFREPRLSYVSSVDSTGDWMDPSYWVRQVREPVRFADAVEALNADLVLELGPDAVLTPLIDGPAAFAALHRPRSRERDESVVLLSAVAELFVRGRHVDWRSLLDGTGGRPADLPTYAFDHQHFWLGTATGAGDVTTAGLHPSGHPLLGAAVLFAGGDGALLTGRLAAGDPGWLADHRVFGEILVPGTALLDLVLAAGQRVGAGTAEELVLHEPLVLPASGGVHIQVRVGPADSEGRRLVTVHAQPEDGDPDDWTAHAEGTLVPATTGNAPVSGIATGEPDLELVTWPPAGAEEISLDGLYADYAEAGLAYGPSFQGLRRAWRRAGTVFAEVAADGVTDGFGVHPALSDAALHAIGAGGLFDDGEVRLPFAFSGARITGSASGELRVRLSRADGDGAVRLLLADGAGLPVAEVDSLRLRPVTSGHTTNSPADRLLFTVAWVPQPVPASPNIPTVITLGDPLPDPAQVVAVPGDLLADPVQAVLVPGEPLAESIPIAVGAGDSLAGPARVVMVDATVPGPARDRAAALLTQLQAWLADPGRDDVALVIRTSGAVGPDVFDPDGAALWGLVRAAQAEHPGRFHLLDVGDSVVPAVPAVEAVEAVVPGSGSALGAGGVFYDVPEAVVRGGVVHLPRLERVRSASAADFGDGVVVVTGATGQLGRLVAEHLVRAHGVRRLLLLSRSGGGPVIEGAEVRAVACDLADADAVVAVLRDEPVTAVVHAAGVLDDGTLESLTPERLDTVFRAKVDAARNLVAATAGRRLRAFVLYSSAAGLFGNAGQANYSAANAFLDAYASNLRAEGVPVTSLAWGLWDAGMGEGADLQRMRRGGVLALTAGQGLAAFDAALGTGLAQVVPLALDLPAVRAAPGAHPLLRRLVTPTTSPELATSPEPSAAARSISGTGLGRQLAALPADQRVTVVLGLIRAQVADVLGYRRADQVDPARAFTDLGFDSLSAVELRNRLSAATGLRLSSTLVFDYPNATALAVHLSAGFAGAPAPVGPTTPATVVRTDEPIAIVGMACRYPGGVTSPDDLWNLVVAGRDGIGPFPADRDWPDLYHPDPDHPGTSYTREGGFLYEAADFDPALFGISPREALAMDPQHRLLLETSWEAVERAGIDPRHLRGSRVGVFAGVMYNDYVTVLEQAEAQVEGFMGTGGSIASGRVSYTFGLEGPAVTVDTACSSSLVALHLAVQALRNGECSMALAGGVTVMATPSTFVGFSRQRGLSADGRCKSFAEAADGTGWGEGVGMLLVERLSDAQRQGHKVLAVVRGSAVNQDGASNGLTAPNGPSQQRVIQQALSSAGLRGGDVDAVEAHGTGTPLGDPIEAQALLATYGKDRSGDPLWLGSVKSNLGHTQAAAGVAGIIKMVQAMRYGVLPATLHVDSPSSQVDWSAGSVELLTSSREWPSANRPRRAAVSSFGISGTNAHVILEAAPPVVSVPDQASLIPHAPSGRSSDSVFSSVVPVVLAAATVGGLAGQVARLRDHLVGDPAATVADVAWTLAHRTPLSHRAVVLAADRKALLNALADLNALSEPIPVQNVRSGRLAVIFTGQGSQRLDMGRGLYAVFPAYRAAYDEVAALLDLSGDVDDTGYAQPAIFALEVALLALVRSWGVEPGVVAGHSIGEIAAAYAAGVLSLRDAATLVSARARLMQALPAGGVMVSVLASEAEVRSVFPGIDIAAVNGPRSVVVSGRESEIAEVVASPWRTTRLRTSHAFHSRLMDPMLVDFGAVVSTLTFREPRLSYVSSVDSTGDWMDPSYWVRQVREPVRFADAVEAFDADLVLELGPDTVLATLISNAVHDEEHSPEGRVGSDGEDVDSAALRHGRAEAVPAIGAVPAVTAVPGITAVAALRRGHDEVATLLAAVGELFTAGIDVDWAGILGGGTGLDLPVYAFDHRRYWPRQRVRHTADAAGLGLTETGHPLLGAAIALPDAPETVLTGRLSLATHSWLADHRVFGQVVVPGTALVEMALTAGRHAGAPILDELVLGTPLTIPATGGAQIRVTVAAPGPDGGHPVAVHARTTDELPWTAHATGVLTPGDSTRTNGGTTGTGGGLSWPTRASVESAATGGPDGADGVDLIVWPPDGAEEVDLGGLYESFAEAGLVYGPAFRGLRRVWRTAAEVFAEVTLDDGAGGFGLHPALFDAALHALGTHDLLPADGAARLPFAFSDVRLFGTATDTLRVRLTVSALATAGTSEPAAAAESGAGTGIGATGISSGPGAVRLDLADGSGLPVARVGALTLRPASVAQPDGDVSDQLLYGLDWIPLGIEPEPGKPVVFRLGDPLPPPAPVVLVDASAPGSARDRATALLTLLQSWLADPAHEDGRLVVRTEGAAGERPTDPDGAALWGLVRSAQSEHPGRIHLLDGPETAFYPVPQAWVSDGAVHEPRLVRVPQPVPANPADGLAGPDVVDLSDGVVVVTGATGQLGRLVAGHLVRAHGVRELLLLSRSGDGLDIDGARVRAVACDLADAGEVMAAVAGEPVTAVVHAAGVLDDGILESLTPERLATVFGAKVDAARNLAAATAGRRLRAFVLYSSAAGLFGNAGQANYSAANAFLDAYAISLRAEGVPATSMAWGLWDAGMGDDADRARMRRGGVVALTAEQGLAAFDAALASERPLLAALGLDLPAVGAAGHVPSLLTDLVSTRTTLTGARARTTMPGPHTGVSPGDGPHAGVSQSGGSLARTAQDGGPDAGSTGGQGGPLARRLAALPEHERIRTLVALVGAQVAAVLGYAMGETLDPGRSFTALGFDSLTAVELRNRLGTATGLRLPSTLVFDYPNAGLLAEFLAGRLPGSATVAPVTVTTRTAHDDDPIVIVGMACRYPGGVASPDDLWDLVAAGRDGVGFFPEDRGWPDIYDPDPEHPGTSYTREGGFLSGAGDFDPALFGISPREALAMDPQQRLLLETSWEAFERAGIDPLGLRGSRIGVFAGVMYHDYASQTAEVPAGVEGFLSTGTSGSVASGRVSYTFGLEGPAVTVDTACSSSLVALHLAVQALRTGECDAALAGGVTVMATPNTFVGFSRQRGLSADGRCKSFADGADGTGWAEGVGMLLVERLSDAQRQGHKVLAVVRGSAVNQDGASNGLTAPNGPSQQRVIQQALSSAGLRAGDVDAVEAHGTGTSLGDPIEAQALLATYGQDRFGDPLWLGSIKSNLGHTQAAAGVAGIIKMVQAMRHGSLPATLHVNAPTTEVDWSAGAVELLTEPREWPLVNRPRRAAVSSFGISGTNAHVILEAPPAPEPTNAVELPVVPVVLSAAEPGALREAAHRLRSVLDGVSLASAGRALAARSRLRHRAVLIVDGQEGRDSLASGLAALASGTHPLTASAEPGRLAVIFTGQGSQRRDMGRGLYSAFPVYRAAYDEVTALLDLTGEVDDTGYAQPAIFALEVALLALVRSWGVEPDVVAGHSIGEIAAAYAAGVLSLQDAATLVSARARLMQALPPGGVMVSVLASEAEVRSVFPGIDIAAVNGPRSVVVSGDESEIAEILASQWKATRLRTSHAFHSRLMDPMLTDFGAVVSTLTFREPRLSYVSSVDSTGDWMDPSYWVRQVREPVRFAEAVTRLNAARILEIGPDAILTPMIDEPHAVAAMRRDRDEATTLLTAVADLFVHGTDVDWAAVLGAGPRADLPTYPFQRQRYWLEATPPSGDVTAAGLDAPGHPLLTAAVELPGFGALLFTGTLSAANPSWLGGHHVHGSTVVPGTALLELAQAAGARAGTPTVDELVLRTPLALPPGVSVRLRVQVAAPDAAFRRPLTIHSRRDDEPGTWTLHATGSLTAETTAAGTDLLVWPPAGADELTLDGLYGDFAAAGLGYGPDFRNLRRAWRRGDTVFAEVSTEAATEGYAVHPALFDAALHAIGAAGMLPAGGAHLPFAFSGARWERPAGTTLRVRLTPGTTAGTVGIALADAAGLPVAEVDSLVLRPVSARDTADTAARLLFRVDWTPQTVVPGPEPVPMTLGDELPVPGPVLLVDATAAGPAGTRTAALLKLIQKWLADPVWSGARLVVRTFGAVGDQVTDPDGAALWGLVRSAQSEHPDRLHLLDGPGGAWYPVPQALVRDGLVRVPHLTRAEATGSPDLGTGTVVVTGATGTLGRLVAEHLVRAHGVRELLLLSRSRREINIEGAVVRSEVCDLADRARVVELLRDEPVTAVVHAAGVLDDGTLESLTPARLDTVFGAKVDAARNLAAATAGKPLSAFVLFSSAAGLFGNPGQANYAAANAFLDAYAGSLRAEGVPATSLAWGLWDAGMGEGADRERLSRGGVLPLTADQGLAAFDAALGSGLPLVAPLVLDLVALRNAPGVPALLHGLAPTRATARATSELGGRLAALPPADRDHAVLGLVRAQVADVLGHHSAAQVAPERAFTELGFDSLTAVELRNRLAAATGLRLPSTLVFDYPNAGLLATFLGERLSGADGTVAADTGPVRVDDDPIVIVGMACRYPGGVTSPDDLWNLVADERDGIVTFPEDRGWNLDDLYHPDPDHPGTSYTRRGGFLPGAADFDPGLFGIAPREALAMDPQHRLLLETSWEAFERAGVNPLGLRGSRTGVFVGVMYNDYGLVLDGSAEGFLGVSGSVASGRISYTFGLEGPAVTVDTACSSSLVALHLAVQALRNGECSMALAGGVTVMATPSTFVGFSRQRGLSADGRCKSFADGADGTGWSEGVGLLLVERLSDAQRHGHPVLAVIRGSAINQDGASNGLTAPNGPSQQRVIRQALSAAGLRPADIDAVEAHGTGTSLGDPIEAQALLATYGQDRSGDPVWLGSVKSNIGHTQAAAGVAGIIKMVQAMRYGTLPRTLHVDTPSSRVDWSAGAVEVLTESRAWPSTDRPRRSAVSSFGISGTNAHVILEAAPTVPSAVGPSTVIPAVATAAVPAVPAAPLVLPVVPLVITAADEAAVDALDLLIAGRTDLPPARVAATLATRAVLPRRAVRLGDRVVRGVAAEGRLAFAFTGQGSQRAEMGRSLYEVFPVYRAAYDEVTALLDLSGDIDDTGCAQPAIFALEVALLSLLRSWGVVPDVVVGHSIGEIAAAYAAGVLSLRDAATLVSARARLMQALPAGGVMVSVLASEAEVRSVFPDIDIAAVNGPRSVVVSGHESDVAGVVASEWKTTRLRTSHAFHSRLMDPMLTDFGAVVSTLTFREPRLSYVSSVDSTGDWMDPSYWVRQVREPVRFADAVNALDADLVLELGPDAVLTPMIDGPAAFAVLRRPRSQDQTQDPDGDETTTLLTAVAELFVRGRRVDWAAIVGRDTVDVPTYPFQHRRFWPRPRIAPAGDAAGLGLNGIGHPVLGAVAEVPGTDMVLFTGSLSTATHPWLADHTVHGSTVVPGTVLAELLLTAGAEVGVPVLEELLLQAPLILPAGDPVQIRVTVGAPDDRDHRPITIHARTNPDAPWTEHATGHLSPAQPSTAQPSTAQPFADIGEDGPAVSVDVAVPISGVPAAAGVVSTEFAMPAAVAVPAGFVVPAAVVVPDGAEELDLTGFYPAMAAAGLGYGPAFQGLRRAWRVGTDTDADSAGIGVAGTGISGTGTPGTEIARTGVAGTGSTRPAGAGDEMYAEVELADVGAGFALHPALLDSVLHAVAAGGMLDGDGIRLPFAFTGVRLFAPGAPRLLVRVSPDGPGGVRLTVADGTGLPVAHIERVAFRRTAVTSEGSGAGLYSIRWQPAMLPDSDAEPAGWHHLPFGEPLPELPVAPSVVLLDATAPPPGEPVHVRRAVEIALDTLRTWISDPVWDESHLVVLTSRAVATGDDDTVDGLAYAGLWGLVRSAQTENPGRFTLIDTGHGAEDHTLLPGIVEAGLPQVAIRAGVALVPRLVPVTSQPGPANTHPAAAETARENAAGRETGGREPVGTSDPAAEASVSALGGGTVVLTGATGALGAALARHLVASRQVESLLLVNRRGYDAPGAGELVGELGASGARVRLESCDLADPDAVARLIGSVAGEVSAVVHAAGTTDDATLVSLTPERLDAVLSAKVDAAVNLRAATAGSKLSAFVLFSSVAGLLGNAGQANYAAANTFLDAYAASLRVEGVPATSLAWGLWDAGLGAGVDLERMRRGGIVPLVTAEALHLFDTALTLGAAQLAPLGLDLTAMRVAAGRLPEMFTSLTPMRSGPTTQTGRDSNGRDSNGRDGASGRDQALTARLATLTPVERTRMLLGVVRTHAVAVLGHADPAAIGDNQAFGDLGFDSLMAVEFRNRLAADTGLRLAPTLIFDHPTPLALAGALRDRLAPETVDGDAALLAELAGLESSLAGAAPSTATRTAVTLRLRALLAGWTTTSGRTTTSGTSTETPDTDIAAADDDELFSLLDGQLGAN</sequence>
<dbReference type="Gene3D" id="3.10.129.110">
    <property type="entry name" value="Polyketide synthase dehydratase"/>
    <property type="match status" value="4"/>
</dbReference>
<proteinExistence type="predicted"/>
<feature type="compositionally biased region" description="Basic and acidic residues" evidence="10">
    <location>
        <begin position="6584"/>
        <end position="6596"/>
    </location>
</feature>
<feature type="domain" description="PKS/mFAS DH" evidence="13">
    <location>
        <begin position="904"/>
        <end position="1186"/>
    </location>
</feature>
<dbReference type="SUPFAM" id="SSF52151">
    <property type="entry name" value="FabD/lysophospholipase-like"/>
    <property type="match status" value="4"/>
</dbReference>
<evidence type="ECO:0000313" key="14">
    <source>
        <dbReference type="EMBL" id="SDT17787.1"/>
    </source>
</evidence>
<dbReference type="GO" id="GO:0031177">
    <property type="term" value="F:phosphopantetheine binding"/>
    <property type="evidence" value="ECO:0007669"/>
    <property type="project" value="InterPro"/>
</dbReference>
<feature type="domain" description="PKS/mFAS DH" evidence="13">
    <location>
        <begin position="2679"/>
        <end position="3001"/>
    </location>
</feature>
<organism evidence="14 15">
    <name type="scientific">Actinoplanes derwentensis</name>
    <dbReference type="NCBI Taxonomy" id="113562"/>
    <lineage>
        <taxon>Bacteria</taxon>
        <taxon>Bacillati</taxon>
        <taxon>Actinomycetota</taxon>
        <taxon>Actinomycetes</taxon>
        <taxon>Micromonosporales</taxon>
        <taxon>Micromonosporaceae</taxon>
        <taxon>Actinoplanes</taxon>
    </lineage>
</organism>
<accession>A0A1H1Y8P2</accession>
<dbReference type="InterPro" id="IPR020807">
    <property type="entry name" value="PKS_DH"/>
</dbReference>
<evidence type="ECO:0000256" key="6">
    <source>
        <dbReference type="ARBA" id="ARBA00023194"/>
    </source>
</evidence>
<evidence type="ECO:0000256" key="10">
    <source>
        <dbReference type="SAM" id="MobiDB-lite"/>
    </source>
</evidence>
<dbReference type="Gene3D" id="3.30.70.3290">
    <property type="match status" value="4"/>
</dbReference>
<keyword evidence="5" id="KW-0808">Transferase</keyword>
<evidence type="ECO:0000256" key="3">
    <source>
        <dbReference type="ARBA" id="ARBA00022450"/>
    </source>
</evidence>
<dbReference type="Pfam" id="PF00550">
    <property type="entry name" value="PP-binding"/>
    <property type="match status" value="4"/>
</dbReference>
<dbReference type="InterPro" id="IPR036736">
    <property type="entry name" value="ACP-like_sf"/>
</dbReference>
<dbReference type="CDD" id="cd00833">
    <property type="entry name" value="PKS"/>
    <property type="match status" value="4"/>
</dbReference>
<feature type="domain" description="Carrier" evidence="11">
    <location>
        <begin position="1672"/>
        <end position="1750"/>
    </location>
</feature>
<dbReference type="Gene3D" id="3.40.47.10">
    <property type="match status" value="4"/>
</dbReference>
<feature type="active site" description="Proton acceptor; for dehydratase activity" evidence="9">
    <location>
        <position position="4449"/>
    </location>
</feature>
<protein>
    <submittedName>
        <fullName evidence="14">Pimaricinolide synthase PimS1</fullName>
    </submittedName>
</protein>
<dbReference type="SMART" id="SM00826">
    <property type="entry name" value="PKS_DH"/>
    <property type="match status" value="4"/>
</dbReference>
<feature type="domain" description="Ketosynthase family 3 (KS3)" evidence="12">
    <location>
        <begin position="5185"/>
        <end position="5605"/>
    </location>
</feature>
<dbReference type="InterPro" id="IPR049900">
    <property type="entry name" value="PKS_mFAS_DH"/>
</dbReference>
<feature type="region of interest" description="C-terminal hotdog fold" evidence="9">
    <location>
        <begin position="1051"/>
        <end position="1186"/>
    </location>
</feature>
<dbReference type="InterPro" id="IPR014030">
    <property type="entry name" value="Ketoacyl_synth_N"/>
</dbReference>
<dbReference type="RefSeq" id="WP_092544811.1">
    <property type="nucleotide sequence ID" value="NZ_LT629758.1"/>
</dbReference>
<dbReference type="Pfam" id="PF02801">
    <property type="entry name" value="Ketoacyl-synt_C"/>
    <property type="match status" value="4"/>
</dbReference>
<dbReference type="InterPro" id="IPR016035">
    <property type="entry name" value="Acyl_Trfase/lysoPLipase"/>
</dbReference>
<dbReference type="InterPro" id="IPR014031">
    <property type="entry name" value="Ketoacyl_synth_C"/>
</dbReference>
<dbReference type="PANTHER" id="PTHR43775:SF51">
    <property type="entry name" value="INACTIVE PHENOLPHTHIOCEROL SYNTHESIS POLYKETIDE SYNTHASE TYPE I PKS1-RELATED"/>
    <property type="match status" value="1"/>
</dbReference>
<dbReference type="GO" id="GO:0004315">
    <property type="term" value="F:3-oxoacyl-[acyl-carrier-protein] synthase activity"/>
    <property type="evidence" value="ECO:0007669"/>
    <property type="project" value="InterPro"/>
</dbReference>
<dbReference type="PROSITE" id="PS52019">
    <property type="entry name" value="PKS_MFAS_DH"/>
    <property type="match status" value="4"/>
</dbReference>
<dbReference type="GO" id="GO:0004312">
    <property type="term" value="F:fatty acid synthase activity"/>
    <property type="evidence" value="ECO:0007669"/>
    <property type="project" value="TreeGrafter"/>
</dbReference>
<dbReference type="InterPro" id="IPR049551">
    <property type="entry name" value="PKS_DH_C"/>
</dbReference>
<dbReference type="SUPFAM" id="SSF51735">
    <property type="entry name" value="NAD(P)-binding Rossmann-fold domains"/>
    <property type="match status" value="8"/>
</dbReference>
<dbReference type="InterPro" id="IPR015083">
    <property type="entry name" value="NorB/c/GfsB-D-like_docking"/>
</dbReference>
<dbReference type="InterPro" id="IPR006162">
    <property type="entry name" value="Ppantetheine_attach_site"/>
</dbReference>
<evidence type="ECO:0000256" key="8">
    <source>
        <dbReference type="ARBA" id="ARBA00023315"/>
    </source>
</evidence>
<dbReference type="FunFam" id="3.40.47.10:FF:000019">
    <property type="entry name" value="Polyketide synthase type I"/>
    <property type="match status" value="4"/>
</dbReference>
<dbReference type="InterPro" id="IPR001227">
    <property type="entry name" value="Ac_transferase_dom_sf"/>
</dbReference>
<feature type="region of interest" description="N-terminal hotdog fold" evidence="9">
    <location>
        <begin position="2679"/>
        <end position="2801"/>
    </location>
</feature>
<dbReference type="SUPFAM" id="SSF53901">
    <property type="entry name" value="Thiolase-like"/>
    <property type="match status" value="4"/>
</dbReference>
<dbReference type="InterPro" id="IPR018201">
    <property type="entry name" value="Ketoacyl_synth_AS"/>
</dbReference>
<feature type="domain" description="Ketosynthase family 3 (KS3)" evidence="12">
    <location>
        <begin position="66"/>
        <end position="491"/>
    </location>
</feature>
<feature type="region of interest" description="N-terminal hotdog fold" evidence="9">
    <location>
        <begin position="4417"/>
        <end position="4540"/>
    </location>
</feature>
<dbReference type="GO" id="GO:0006633">
    <property type="term" value="P:fatty acid biosynthetic process"/>
    <property type="evidence" value="ECO:0007669"/>
    <property type="project" value="InterPro"/>
</dbReference>
<dbReference type="InterPro" id="IPR042104">
    <property type="entry name" value="PKS_dehydratase_sf"/>
</dbReference>
<keyword evidence="3" id="KW-0596">Phosphopantetheine</keyword>
<evidence type="ECO:0000256" key="4">
    <source>
        <dbReference type="ARBA" id="ARBA00022553"/>
    </source>
</evidence>
<dbReference type="SMART" id="SM01294">
    <property type="entry name" value="PKS_PP_betabranch"/>
    <property type="match status" value="3"/>
</dbReference>
<dbReference type="Pfam" id="PF08659">
    <property type="entry name" value="KR"/>
    <property type="match status" value="4"/>
</dbReference>
<dbReference type="Pfam" id="PF08990">
    <property type="entry name" value="Docking"/>
    <property type="match status" value="1"/>
</dbReference>
<dbReference type="Gene3D" id="3.40.366.10">
    <property type="entry name" value="Malonyl-Coenzyme A Acyl Carrier Protein, domain 2"/>
    <property type="match status" value="4"/>
</dbReference>
<feature type="domain" description="Ketosynthase family 3 (KS3)" evidence="12">
    <location>
        <begin position="3570"/>
        <end position="3993"/>
    </location>
</feature>
<feature type="compositionally biased region" description="Gly residues" evidence="10">
    <location>
        <begin position="3450"/>
        <end position="3460"/>
    </location>
</feature>
<dbReference type="Pfam" id="PF14765">
    <property type="entry name" value="PS-DH"/>
    <property type="match status" value="5"/>
</dbReference>
<feature type="domain" description="PKS/mFAS DH" evidence="13">
    <location>
        <begin position="4417"/>
        <end position="4687"/>
    </location>
</feature>
<dbReference type="InterPro" id="IPR049552">
    <property type="entry name" value="PKS_DH_N"/>
</dbReference>
<evidence type="ECO:0000256" key="5">
    <source>
        <dbReference type="ARBA" id="ARBA00022679"/>
    </source>
</evidence>
<dbReference type="InterPro" id="IPR016039">
    <property type="entry name" value="Thiolase-like"/>
</dbReference>
<feature type="region of interest" description="Disordered" evidence="10">
    <location>
        <begin position="3410"/>
        <end position="3462"/>
    </location>
</feature>
<evidence type="ECO:0000259" key="13">
    <source>
        <dbReference type="PROSITE" id="PS52019"/>
    </source>
</evidence>
<feature type="domain" description="PKS/mFAS DH" evidence="13">
    <location>
        <begin position="6039"/>
        <end position="6404"/>
    </location>
</feature>
<dbReference type="InterPro" id="IPR032821">
    <property type="entry name" value="PKS_assoc"/>
</dbReference>
<dbReference type="GO" id="GO:0033068">
    <property type="term" value="P:macrolide biosynthetic process"/>
    <property type="evidence" value="ECO:0007669"/>
    <property type="project" value="UniProtKB-ARBA"/>
</dbReference>
<name>A0A1H1Y8P2_9ACTN</name>
<dbReference type="Pfam" id="PF16197">
    <property type="entry name" value="KAsynt_C_assoc"/>
    <property type="match status" value="4"/>
</dbReference>
<keyword evidence="4" id="KW-0597">Phosphoprotein</keyword>
<keyword evidence="6" id="KW-0045">Antibiotic biosynthesis</keyword>
<dbReference type="Pfam" id="PF21089">
    <property type="entry name" value="PKS_DH_N"/>
    <property type="match status" value="4"/>
</dbReference>
<comment type="pathway">
    <text evidence="2">Antibiotic biosynthesis.</text>
</comment>
<dbReference type="PROSITE" id="PS00012">
    <property type="entry name" value="PHOSPHOPANTETHEINE"/>
    <property type="match status" value="3"/>
</dbReference>
<dbReference type="SMART" id="SM00827">
    <property type="entry name" value="PKS_AT"/>
    <property type="match status" value="4"/>
</dbReference>
<dbReference type="CDD" id="cd08956">
    <property type="entry name" value="KR_3_FAS_SDR_x"/>
    <property type="match status" value="4"/>
</dbReference>
<feature type="region of interest" description="C-terminal hotdog fold" evidence="9">
    <location>
        <begin position="6226"/>
        <end position="6404"/>
    </location>
</feature>
<dbReference type="Pfam" id="PF00109">
    <property type="entry name" value="ketoacyl-synt"/>
    <property type="match status" value="4"/>
</dbReference>
<feature type="active site" description="Proton donor; for dehydratase activity" evidence="9">
    <location>
        <position position="2902"/>
    </location>
</feature>
<keyword evidence="8" id="KW-0012">Acyltransferase</keyword>
<feature type="region of interest" description="N-terminal hotdog fold" evidence="9">
    <location>
        <begin position="904"/>
        <end position="1028"/>
    </location>
</feature>
<evidence type="ECO:0000259" key="11">
    <source>
        <dbReference type="PROSITE" id="PS50075"/>
    </source>
</evidence>
<dbReference type="EMBL" id="LT629758">
    <property type="protein sequence ID" value="SDT17787.1"/>
    <property type="molecule type" value="Genomic_DNA"/>
</dbReference>
<feature type="region of interest" description="C-terminal hotdog fold" evidence="9">
    <location>
        <begin position="2845"/>
        <end position="3001"/>
    </location>
</feature>
<dbReference type="InterPro" id="IPR020806">
    <property type="entry name" value="PKS_PP-bd"/>
</dbReference>
<dbReference type="InterPro" id="IPR016036">
    <property type="entry name" value="Malonyl_transacylase_ACP-bd"/>
</dbReference>
<feature type="active site" description="Proton donor; for dehydratase activity" evidence="9">
    <location>
        <position position="1108"/>
    </location>
</feature>
<dbReference type="FunFam" id="1.10.1200.10:FF:000007">
    <property type="entry name" value="Probable polyketide synthase pks17"/>
    <property type="match status" value="4"/>
</dbReference>
<feature type="domain" description="Ketosynthase family 3 (KS3)" evidence="12">
    <location>
        <begin position="1769"/>
        <end position="2190"/>
    </location>
</feature>
<dbReference type="InterPro" id="IPR020841">
    <property type="entry name" value="PKS_Beta-ketoAc_synthase_dom"/>
</dbReference>
<evidence type="ECO:0000256" key="7">
    <source>
        <dbReference type="ARBA" id="ARBA00023268"/>
    </source>
</evidence>
<feature type="domain" description="Carrier" evidence="11">
    <location>
        <begin position="5092"/>
        <end position="5167"/>
    </location>
</feature>
<reference evidence="14 15" key="1">
    <citation type="submission" date="2016-10" db="EMBL/GenBank/DDBJ databases">
        <authorList>
            <person name="de Groot N.N."/>
        </authorList>
    </citation>
    <scope>NUCLEOTIDE SEQUENCE [LARGE SCALE GENOMIC DNA]</scope>
    <source>
        <strain evidence="14 15">DSM 43941</strain>
    </source>
</reference>
<dbReference type="InterPro" id="IPR009081">
    <property type="entry name" value="PP-bd_ACP"/>
</dbReference>
<dbReference type="InterPro" id="IPR055123">
    <property type="entry name" value="SpnB-like_Rossmann"/>
</dbReference>
<dbReference type="Gene3D" id="1.10.1200.10">
    <property type="entry name" value="ACP-like"/>
    <property type="match status" value="4"/>
</dbReference>
<keyword evidence="15" id="KW-1185">Reference proteome</keyword>